<gene>
    <name evidence="1" type="ordered locus">BN6_29030</name>
</gene>
<organism evidence="1 2">
    <name type="scientific">Saccharothrix espanaensis (strain ATCC 51144 / DSM 44229 / JCM 9112 / NBRC 15066 / NRRL 15764)</name>
    <dbReference type="NCBI Taxonomy" id="1179773"/>
    <lineage>
        <taxon>Bacteria</taxon>
        <taxon>Bacillati</taxon>
        <taxon>Actinomycetota</taxon>
        <taxon>Actinomycetes</taxon>
        <taxon>Pseudonocardiales</taxon>
        <taxon>Pseudonocardiaceae</taxon>
        <taxon>Saccharothrix</taxon>
    </lineage>
</organism>
<accession>K0JY06</accession>
<proteinExistence type="predicted"/>
<keyword evidence="2" id="KW-1185">Reference proteome</keyword>
<dbReference type="STRING" id="1179773.BN6_29030"/>
<sequence length="90" mass="9575">MVEVQFDRARGVRCGGGCVGQGYLRGARAALPTGEVRLLTQHVSLLVAAGVEVYRWPPTPGFRYSWFEDDVPTLSGAENPAPTGSLAGVE</sequence>
<name>K0JY06_SACES</name>
<evidence type="ECO:0000313" key="2">
    <source>
        <dbReference type="Proteomes" id="UP000006281"/>
    </source>
</evidence>
<dbReference type="Proteomes" id="UP000006281">
    <property type="component" value="Chromosome"/>
</dbReference>
<dbReference type="EMBL" id="HE804045">
    <property type="protein sequence ID" value="CCH30212.1"/>
    <property type="molecule type" value="Genomic_DNA"/>
</dbReference>
<dbReference type="AlphaFoldDB" id="K0JY06"/>
<evidence type="ECO:0000313" key="1">
    <source>
        <dbReference type="EMBL" id="CCH30212.1"/>
    </source>
</evidence>
<protein>
    <submittedName>
        <fullName evidence="1">Uncharacterized protein</fullName>
    </submittedName>
</protein>
<dbReference type="HOGENOM" id="CLU_2438988_0_0_11"/>
<dbReference type="PATRIC" id="fig|1179773.3.peg.2895"/>
<reference evidence="1 2" key="1">
    <citation type="journal article" date="2012" name="BMC Genomics">
        <title>Complete genome sequence of Saccharothrix espanaensis DSM 44229T and comparison to the other completely sequenced Pseudonocardiaceae.</title>
        <authorList>
            <person name="Strobel T."/>
            <person name="Al-Dilaimi A."/>
            <person name="Blom J."/>
            <person name="Gessner A."/>
            <person name="Kalinowski J."/>
            <person name="Luzhetska M."/>
            <person name="Puhler A."/>
            <person name="Szczepanowski R."/>
            <person name="Bechthold A."/>
            <person name="Ruckert C."/>
        </authorList>
    </citation>
    <scope>NUCLEOTIDE SEQUENCE [LARGE SCALE GENOMIC DNA]</scope>
    <source>
        <strain evidence="2">ATCC 51144 / DSM 44229 / JCM 9112 / NBRC 15066 / NRRL 15764</strain>
    </source>
</reference>
<dbReference type="KEGG" id="sesp:BN6_29030"/>